<dbReference type="AlphaFoldDB" id="K6UTD5"/>
<dbReference type="RefSeq" id="XP_004221307.1">
    <property type="nucleotide sequence ID" value="XM_004221259.1"/>
</dbReference>
<keyword evidence="1" id="KW-0472">Membrane</keyword>
<dbReference type="PhylomeDB" id="K6UTD5"/>
<accession>K6UTD5</accession>
<reference evidence="3 4" key="1">
    <citation type="journal article" date="2012" name="Nat. Genet.">
        <title>Plasmodium cynomolgi genome sequences provide insight into Plasmodium vivax and the monkey malaria clade.</title>
        <authorList>
            <person name="Tachibana S."/>
            <person name="Sullivan S.A."/>
            <person name="Kawai S."/>
            <person name="Nakamura S."/>
            <person name="Kim H.R."/>
            <person name="Goto N."/>
            <person name="Arisue N."/>
            <person name="Palacpac N.M.Q."/>
            <person name="Honma H."/>
            <person name="Yagi M."/>
            <person name="Tougan T."/>
            <person name="Katakai Y."/>
            <person name="Kaneko O."/>
            <person name="Mita T."/>
            <person name="Kita K."/>
            <person name="Yasutomi Y."/>
            <person name="Sutton P.L."/>
            <person name="Shakhbatyan R."/>
            <person name="Horii T."/>
            <person name="Yasunaga T."/>
            <person name="Barnwell J.W."/>
            <person name="Escalante A.A."/>
            <person name="Carlton J.M."/>
            <person name="Tanabe K."/>
        </authorList>
    </citation>
    <scope>NUCLEOTIDE SEQUENCE [LARGE SCALE GENOMIC DNA]</scope>
    <source>
        <strain evidence="3 4">B</strain>
    </source>
</reference>
<organism evidence="3 4">
    <name type="scientific">Plasmodium cynomolgi (strain B)</name>
    <dbReference type="NCBI Taxonomy" id="1120755"/>
    <lineage>
        <taxon>Eukaryota</taxon>
        <taxon>Sar</taxon>
        <taxon>Alveolata</taxon>
        <taxon>Apicomplexa</taxon>
        <taxon>Aconoidasida</taxon>
        <taxon>Haemosporida</taxon>
        <taxon>Plasmodiidae</taxon>
        <taxon>Plasmodium</taxon>
        <taxon>Plasmodium (Plasmodium)</taxon>
    </lineage>
</organism>
<dbReference type="EMBL" id="DF157097">
    <property type="protein sequence ID" value="GAB65360.1"/>
    <property type="molecule type" value="Genomic_DNA"/>
</dbReference>
<keyword evidence="1" id="KW-0812">Transmembrane</keyword>
<protein>
    <submittedName>
        <fullName evidence="3">Tryptophan-rich antigen</fullName>
    </submittedName>
</protein>
<name>K6UTD5_PLACD</name>
<proteinExistence type="predicted"/>
<feature type="domain" description="Tryptophan/threonine-rich plasmodium antigen C-terminal" evidence="2">
    <location>
        <begin position="95"/>
        <end position="213"/>
    </location>
</feature>
<evidence type="ECO:0000256" key="1">
    <source>
        <dbReference type="SAM" id="Phobius"/>
    </source>
</evidence>
<sequence>MEETAQESVSSLSPSSNSLTEITLRYKDKLQNMDKEQMILTLGIIMTAVTSAVAFGVISTNGKFSDFIGGDECDEEETQSKKEHLEKSEEWKRKEWDNWMKKLEEDWKVFYENLENEKNKFIEEKEEDWNTWIKSVEKKWTHFNPNMDKEFHCNMLKRSINWTEPHWREWIKTEGRLYLDIEWKKWFFENQSRLDELIVKKWIHWKKEKIINWPHVPSLGNAFLSNIRSAPMR</sequence>
<dbReference type="VEuPathDB" id="PlasmoDB:PCYB_053780"/>
<evidence type="ECO:0000313" key="3">
    <source>
        <dbReference type="EMBL" id="GAB65360.1"/>
    </source>
</evidence>
<dbReference type="KEGG" id="pcy:PCYB_053780"/>
<dbReference type="Pfam" id="PF12319">
    <property type="entry name" value="TryThrA_C"/>
    <property type="match status" value="1"/>
</dbReference>
<evidence type="ECO:0000259" key="2">
    <source>
        <dbReference type="Pfam" id="PF12319"/>
    </source>
</evidence>
<dbReference type="InterPro" id="IPR022089">
    <property type="entry name" value="Plasmodium-antigen_C"/>
</dbReference>
<feature type="transmembrane region" description="Helical" evidence="1">
    <location>
        <begin position="39"/>
        <end position="58"/>
    </location>
</feature>
<keyword evidence="4" id="KW-1185">Reference proteome</keyword>
<keyword evidence="1" id="KW-1133">Transmembrane helix</keyword>
<dbReference type="Proteomes" id="UP000006319">
    <property type="component" value="Chromosome 5"/>
</dbReference>
<dbReference type="GeneID" id="14691460"/>
<dbReference type="eggNOG" id="ENOG502S6JQ">
    <property type="taxonomic scope" value="Eukaryota"/>
</dbReference>
<evidence type="ECO:0000313" key="4">
    <source>
        <dbReference type="Proteomes" id="UP000006319"/>
    </source>
</evidence>
<dbReference type="OrthoDB" id="385104at2759"/>
<gene>
    <name evidence="3" type="ORF">PCYB_053780</name>
</gene>